<dbReference type="SUPFAM" id="SSF53335">
    <property type="entry name" value="S-adenosyl-L-methionine-dependent methyltransferases"/>
    <property type="match status" value="1"/>
</dbReference>
<protein>
    <submittedName>
        <fullName evidence="2">SAM-dependent methyltransferase</fullName>
    </submittedName>
</protein>
<dbReference type="Proteomes" id="UP000534286">
    <property type="component" value="Unassembled WGS sequence"/>
</dbReference>
<sequence>MSNTIVTPQEDDPVSGLIRLLDAVDALPSSVALRAHSYGLLDLAPGAPVVDVGCGVGRAVAEMAEHGAEAVGVDVSEQMIAVGRRRRPGADLRVGDAYALPFQDGQLAGYRAEKVYHELGDPARALGEARRVLAPGGRIVLIGQDWDTFVIDSDHPGLTRTIVHARADTIAAPRAARGYRNLLLDAGFDDVAVEVRTGVFSDELMLPALSGIADAACAAGAITPDQAATWTAEQAGRARDGRLFMAVPLFVAAARRP</sequence>
<reference evidence="2 3" key="1">
    <citation type="submission" date="2020-08" db="EMBL/GenBank/DDBJ databases">
        <title>Sequencing the genomes of 1000 actinobacteria strains.</title>
        <authorList>
            <person name="Klenk H.-P."/>
        </authorList>
    </citation>
    <scope>NUCLEOTIDE SEQUENCE [LARGE SCALE GENOMIC DNA]</scope>
    <source>
        <strain evidence="2 3">DSM 43023</strain>
    </source>
</reference>
<accession>A0A7W7W9V7</accession>
<dbReference type="Gene3D" id="3.40.50.150">
    <property type="entry name" value="Vaccinia Virus protein VP39"/>
    <property type="match status" value="1"/>
</dbReference>
<dbReference type="RefSeq" id="WP_184754642.1">
    <property type="nucleotide sequence ID" value="NZ_BAABEK010000048.1"/>
</dbReference>
<comment type="caution">
    <text evidence="2">The sequence shown here is derived from an EMBL/GenBank/DDBJ whole genome shotgun (WGS) entry which is preliminary data.</text>
</comment>
<keyword evidence="2" id="KW-0808">Transferase</keyword>
<dbReference type="Pfam" id="PF08241">
    <property type="entry name" value="Methyltransf_11"/>
    <property type="match status" value="1"/>
</dbReference>
<dbReference type="InterPro" id="IPR029063">
    <property type="entry name" value="SAM-dependent_MTases_sf"/>
</dbReference>
<dbReference type="GO" id="GO:0032259">
    <property type="term" value="P:methylation"/>
    <property type="evidence" value="ECO:0007669"/>
    <property type="project" value="UniProtKB-KW"/>
</dbReference>
<keyword evidence="2" id="KW-0489">Methyltransferase</keyword>
<evidence type="ECO:0000313" key="3">
    <source>
        <dbReference type="Proteomes" id="UP000534286"/>
    </source>
</evidence>
<dbReference type="InterPro" id="IPR013216">
    <property type="entry name" value="Methyltransf_11"/>
</dbReference>
<dbReference type="AlphaFoldDB" id="A0A7W7W9V7"/>
<keyword evidence="3" id="KW-1185">Reference proteome</keyword>
<gene>
    <name evidence="2" type="ORF">FHR32_002779</name>
</gene>
<dbReference type="PANTHER" id="PTHR43591">
    <property type="entry name" value="METHYLTRANSFERASE"/>
    <property type="match status" value="1"/>
</dbReference>
<evidence type="ECO:0000259" key="1">
    <source>
        <dbReference type="Pfam" id="PF08241"/>
    </source>
</evidence>
<organism evidence="2 3">
    <name type="scientific">Streptosporangium album</name>
    <dbReference type="NCBI Taxonomy" id="47479"/>
    <lineage>
        <taxon>Bacteria</taxon>
        <taxon>Bacillati</taxon>
        <taxon>Actinomycetota</taxon>
        <taxon>Actinomycetes</taxon>
        <taxon>Streptosporangiales</taxon>
        <taxon>Streptosporangiaceae</taxon>
        <taxon>Streptosporangium</taxon>
    </lineage>
</organism>
<dbReference type="CDD" id="cd02440">
    <property type="entry name" value="AdoMet_MTases"/>
    <property type="match status" value="1"/>
</dbReference>
<proteinExistence type="predicted"/>
<name>A0A7W7W9V7_9ACTN</name>
<dbReference type="GO" id="GO:0008757">
    <property type="term" value="F:S-adenosylmethionine-dependent methyltransferase activity"/>
    <property type="evidence" value="ECO:0007669"/>
    <property type="project" value="InterPro"/>
</dbReference>
<dbReference type="EMBL" id="JACHJU010000001">
    <property type="protein sequence ID" value="MBB4938474.1"/>
    <property type="molecule type" value="Genomic_DNA"/>
</dbReference>
<feature type="domain" description="Methyltransferase type 11" evidence="1">
    <location>
        <begin position="50"/>
        <end position="141"/>
    </location>
</feature>
<evidence type="ECO:0000313" key="2">
    <source>
        <dbReference type="EMBL" id="MBB4938474.1"/>
    </source>
</evidence>